<dbReference type="Gene3D" id="3.40.800.20">
    <property type="entry name" value="Histone deacetylase domain"/>
    <property type="match status" value="1"/>
</dbReference>
<protein>
    <submittedName>
        <fullName evidence="5">Deacetylase</fullName>
    </submittedName>
</protein>
<evidence type="ECO:0000256" key="2">
    <source>
        <dbReference type="ARBA" id="ARBA00022801"/>
    </source>
</evidence>
<proteinExistence type="inferred from homology"/>
<name>A0AA86TDX0_9BACT</name>
<feature type="domain" description="Histone deacetylase" evidence="4">
    <location>
        <begin position="21"/>
        <end position="310"/>
    </location>
</feature>
<reference evidence="5" key="1">
    <citation type="submission" date="2022-10" db="EMBL/GenBank/DDBJ databases">
        <authorList>
            <person name="Koch H."/>
        </authorList>
    </citation>
    <scope>NUCLEOTIDE SEQUENCE</scope>
    <source>
        <strain evidence="5">DNF</strain>
    </source>
</reference>
<dbReference type="InterPro" id="IPR000286">
    <property type="entry name" value="HDACs"/>
</dbReference>
<evidence type="ECO:0000256" key="1">
    <source>
        <dbReference type="ARBA" id="ARBA00005947"/>
    </source>
</evidence>
<dbReference type="GO" id="GO:0004407">
    <property type="term" value="F:histone deacetylase activity"/>
    <property type="evidence" value="ECO:0007669"/>
    <property type="project" value="InterPro"/>
</dbReference>
<dbReference type="EMBL" id="OX365700">
    <property type="protein sequence ID" value="CAI4032869.1"/>
    <property type="molecule type" value="Genomic_DNA"/>
</dbReference>
<dbReference type="PANTHER" id="PTHR10625:SF10">
    <property type="entry name" value="HISTONE DEACETYLASE HDAC1"/>
    <property type="match status" value="1"/>
</dbReference>
<dbReference type="Pfam" id="PF00850">
    <property type="entry name" value="Hist_deacetyl"/>
    <property type="match status" value="1"/>
</dbReference>
<dbReference type="GO" id="GO:0016787">
    <property type="term" value="F:hydrolase activity"/>
    <property type="evidence" value="ECO:0007669"/>
    <property type="project" value="UniProtKB-KW"/>
</dbReference>
<dbReference type="CDD" id="cd09992">
    <property type="entry name" value="HDAC_classII"/>
    <property type="match status" value="1"/>
</dbReference>
<organism evidence="5 6">
    <name type="scientific">Nitrospira tepida</name>
    <dbReference type="NCBI Taxonomy" id="2973512"/>
    <lineage>
        <taxon>Bacteria</taxon>
        <taxon>Pseudomonadati</taxon>
        <taxon>Nitrospirota</taxon>
        <taxon>Nitrospiria</taxon>
        <taxon>Nitrospirales</taxon>
        <taxon>Nitrospiraceae</taxon>
        <taxon>Nitrospira</taxon>
    </lineage>
</organism>
<dbReference type="RefSeq" id="WP_289269587.1">
    <property type="nucleotide sequence ID" value="NZ_OX365700.1"/>
</dbReference>
<dbReference type="InterPro" id="IPR037138">
    <property type="entry name" value="His_deacetylse_dom_sf"/>
</dbReference>
<dbReference type="InterPro" id="IPR003084">
    <property type="entry name" value="HDAC_I/II"/>
</dbReference>
<dbReference type="InterPro" id="IPR023696">
    <property type="entry name" value="Ureohydrolase_dom_sf"/>
</dbReference>
<accession>A0AA86TDX0</accession>
<dbReference type="PANTHER" id="PTHR10625">
    <property type="entry name" value="HISTONE DEACETYLASE HDAC1-RELATED"/>
    <property type="match status" value="1"/>
</dbReference>
<evidence type="ECO:0000259" key="4">
    <source>
        <dbReference type="Pfam" id="PF00850"/>
    </source>
</evidence>
<keyword evidence="6" id="KW-1185">Reference proteome</keyword>
<feature type="compositionally biased region" description="Basic and acidic residues" evidence="3">
    <location>
        <begin position="12"/>
        <end position="24"/>
    </location>
</feature>
<dbReference type="SUPFAM" id="SSF52768">
    <property type="entry name" value="Arginase/deacetylase"/>
    <property type="match status" value="1"/>
</dbReference>
<dbReference type="AlphaFoldDB" id="A0AA86TDX0"/>
<feature type="region of interest" description="Disordered" evidence="3">
    <location>
        <begin position="1"/>
        <end position="24"/>
    </location>
</feature>
<sequence>MARTGFVSDPQYLEHDMGCGHPESPDRLRAITRQLESTGVMDRLVRIQPRPAEDRWITEIHSQSYVAGLKHRSPSSGRVQLDPDTSISPGSLQAAYLAAGGALAACDAVLDNQIEHAFCAVRPPGHHAEHNRAMGFCLFNNVAVAARYLQKRHGIGRVLIVDWDVHHGNGTQQSFYEDDSILFFSTHQYPHYPGTGRATESGAGPGAGYTINVPLSGGEGDEEYEAVFREVLVPAADRFEPEFVIISAGFDAHRDDPLASMGLTERGYASLTGIVAEIAAKHARKRILSCLEGGYHLPALAASVEAHLLALLAA</sequence>
<evidence type="ECO:0000256" key="3">
    <source>
        <dbReference type="SAM" id="MobiDB-lite"/>
    </source>
</evidence>
<keyword evidence="2" id="KW-0378">Hydrolase</keyword>
<evidence type="ECO:0000313" key="5">
    <source>
        <dbReference type="EMBL" id="CAI4032869.1"/>
    </source>
</evidence>
<evidence type="ECO:0000313" key="6">
    <source>
        <dbReference type="Proteomes" id="UP001179121"/>
    </source>
</evidence>
<dbReference type="Proteomes" id="UP001179121">
    <property type="component" value="Chromosome"/>
</dbReference>
<dbReference type="PRINTS" id="PR01271">
    <property type="entry name" value="HISDACETLASE"/>
</dbReference>
<dbReference type="PRINTS" id="PR01270">
    <property type="entry name" value="HDASUPER"/>
</dbReference>
<dbReference type="GO" id="GO:0040029">
    <property type="term" value="P:epigenetic regulation of gene expression"/>
    <property type="evidence" value="ECO:0007669"/>
    <property type="project" value="TreeGrafter"/>
</dbReference>
<dbReference type="InterPro" id="IPR023801">
    <property type="entry name" value="His_deacetylse_dom"/>
</dbReference>
<dbReference type="KEGG" id="nti:DNFV4_03299"/>
<gene>
    <name evidence="5" type="ORF">DNFV4_03299</name>
</gene>
<comment type="similarity">
    <text evidence="1">Belongs to the histone deacetylase family.</text>
</comment>